<dbReference type="InterPro" id="IPR016197">
    <property type="entry name" value="Chromo-like_dom_sf"/>
</dbReference>
<feature type="domain" description="Helicase ATP-binding" evidence="12">
    <location>
        <begin position="479"/>
        <end position="650"/>
    </location>
</feature>
<keyword evidence="5" id="KW-0378">Hydrolase</keyword>
<dbReference type="PROSITE" id="PS50013">
    <property type="entry name" value="CHROMO_2"/>
    <property type="match status" value="1"/>
</dbReference>
<dbReference type="Gene3D" id="3.40.50.10810">
    <property type="entry name" value="Tandem AAA-ATPase domain"/>
    <property type="match status" value="1"/>
</dbReference>
<feature type="region of interest" description="Disordered" evidence="10">
    <location>
        <begin position="17"/>
        <end position="61"/>
    </location>
</feature>
<dbReference type="PANTHER" id="PTHR46850:SF1">
    <property type="entry name" value="CHROMODOMAIN-HELICASE-DNA-BINDING PROTEIN 9"/>
    <property type="match status" value="1"/>
</dbReference>
<evidence type="ECO:0000256" key="4">
    <source>
        <dbReference type="ARBA" id="ARBA00022741"/>
    </source>
</evidence>
<evidence type="ECO:0000259" key="11">
    <source>
        <dbReference type="PROSITE" id="PS50013"/>
    </source>
</evidence>
<evidence type="ECO:0000256" key="7">
    <source>
        <dbReference type="ARBA" id="ARBA00022853"/>
    </source>
</evidence>
<evidence type="ECO:0000256" key="2">
    <source>
        <dbReference type="ARBA" id="ARBA00007025"/>
    </source>
</evidence>
<keyword evidence="15" id="KW-1185">Reference proteome</keyword>
<dbReference type="GO" id="GO:0006325">
    <property type="term" value="P:chromatin organization"/>
    <property type="evidence" value="ECO:0007669"/>
    <property type="project" value="UniProtKB-KW"/>
</dbReference>
<dbReference type="InterPro" id="IPR023780">
    <property type="entry name" value="Chromo_domain"/>
</dbReference>
<dbReference type="GO" id="GO:0005524">
    <property type="term" value="F:ATP binding"/>
    <property type="evidence" value="ECO:0007669"/>
    <property type="project" value="UniProtKB-KW"/>
</dbReference>
<comment type="caution">
    <text evidence="14">The sequence shown here is derived from an EMBL/GenBank/DDBJ whole genome shotgun (WGS) entry which is preliminary data.</text>
</comment>
<feature type="compositionally biased region" description="Acidic residues" evidence="10">
    <location>
        <begin position="260"/>
        <end position="269"/>
    </location>
</feature>
<dbReference type="InterPro" id="IPR027417">
    <property type="entry name" value="P-loop_NTPase"/>
</dbReference>
<reference evidence="14 15" key="1">
    <citation type="submission" date="2024-06" db="EMBL/GenBank/DDBJ databases">
        <authorList>
            <person name="Pan Q."/>
            <person name="Wen M."/>
            <person name="Jouanno E."/>
            <person name="Zahm M."/>
            <person name="Klopp C."/>
            <person name="Cabau C."/>
            <person name="Louis A."/>
            <person name="Berthelot C."/>
            <person name="Parey E."/>
            <person name="Roest Crollius H."/>
            <person name="Montfort J."/>
            <person name="Robinson-Rechavi M."/>
            <person name="Bouchez O."/>
            <person name="Lampietro C."/>
            <person name="Lopez Roques C."/>
            <person name="Donnadieu C."/>
            <person name="Postlethwait J."/>
            <person name="Bobe J."/>
            <person name="Verreycken H."/>
            <person name="Guiguen Y."/>
        </authorList>
    </citation>
    <scope>NUCLEOTIDE SEQUENCE [LARGE SCALE GENOMIC DNA]</scope>
    <source>
        <strain evidence="14">Up_M1</strain>
        <tissue evidence="14">Testis</tissue>
    </source>
</reference>
<dbReference type="PANTHER" id="PTHR46850">
    <property type="entry name" value="CHROMODOMAIN-HELICASE-DNA-BINDING PROTEIN 9"/>
    <property type="match status" value="1"/>
</dbReference>
<evidence type="ECO:0000256" key="6">
    <source>
        <dbReference type="ARBA" id="ARBA00022840"/>
    </source>
</evidence>
<organism evidence="14 15">
    <name type="scientific">Umbra pygmaea</name>
    <name type="common">Eastern mudminnow</name>
    <dbReference type="NCBI Taxonomy" id="75934"/>
    <lineage>
        <taxon>Eukaryota</taxon>
        <taxon>Metazoa</taxon>
        <taxon>Chordata</taxon>
        <taxon>Craniata</taxon>
        <taxon>Vertebrata</taxon>
        <taxon>Euteleostomi</taxon>
        <taxon>Actinopterygii</taxon>
        <taxon>Neopterygii</taxon>
        <taxon>Teleostei</taxon>
        <taxon>Protacanthopterygii</taxon>
        <taxon>Esociformes</taxon>
        <taxon>Umbridae</taxon>
        <taxon>Umbra</taxon>
    </lineage>
</organism>
<dbReference type="Gene3D" id="2.40.50.40">
    <property type="match status" value="2"/>
</dbReference>
<evidence type="ECO:0000256" key="9">
    <source>
        <dbReference type="ARBA" id="ARBA00049360"/>
    </source>
</evidence>
<accession>A0ABD0X0K5</accession>
<feature type="region of interest" description="Disordered" evidence="10">
    <location>
        <begin position="197"/>
        <end position="247"/>
    </location>
</feature>
<evidence type="ECO:0000256" key="8">
    <source>
        <dbReference type="ARBA" id="ARBA00023242"/>
    </source>
</evidence>
<evidence type="ECO:0000256" key="1">
    <source>
        <dbReference type="ARBA" id="ARBA00004123"/>
    </source>
</evidence>
<dbReference type="GO" id="GO:0016787">
    <property type="term" value="F:hydrolase activity"/>
    <property type="evidence" value="ECO:0007669"/>
    <property type="project" value="UniProtKB-KW"/>
</dbReference>
<dbReference type="SUPFAM" id="SSF54160">
    <property type="entry name" value="Chromo domain-like"/>
    <property type="match status" value="2"/>
</dbReference>
<keyword evidence="6" id="KW-0067">ATP-binding</keyword>
<keyword evidence="3" id="KW-0677">Repeat</keyword>
<evidence type="ECO:0000259" key="13">
    <source>
        <dbReference type="PROSITE" id="PS51194"/>
    </source>
</evidence>
<feature type="domain" description="Helicase C-terminal" evidence="13">
    <location>
        <begin position="789"/>
        <end position="960"/>
    </location>
</feature>
<dbReference type="EMBL" id="JAGEUA010000007">
    <property type="protein sequence ID" value="KAL0970047.1"/>
    <property type="molecule type" value="Genomic_DNA"/>
</dbReference>
<proteinExistence type="inferred from homology"/>
<dbReference type="InterPro" id="IPR014001">
    <property type="entry name" value="Helicase_ATP-bd"/>
</dbReference>
<evidence type="ECO:0008006" key="16">
    <source>
        <dbReference type="Google" id="ProtNLM"/>
    </source>
</evidence>
<dbReference type="SUPFAM" id="SSF52540">
    <property type="entry name" value="P-loop containing nucleoside triphosphate hydrolases"/>
    <property type="match status" value="2"/>
</dbReference>
<sequence length="1452" mass="166768">METAYALPSCSLDFPLHWTEEKDEPNGPWASDWEGTPNNPQASGLSDEGSPAVTKKHGTRLANGTIRRKRYNGGFSSSEEELEEQWNEQDLIIVVKEDVDFKEELMSIAPPCLQNSDTSGSDSSFYETLNLKELNESKEDFERRREQFLKSNLKPCVLLQRIDCQAEVDVLISDDSALRTPKKRHLKLNHVNISPSKSYIKFPEGPTHSRGRPLSRGRPAKGPAKSPASSDLSDSSPVHRKSKHSTRLAGGTLIRKRYWEEEEEGEDEEEKQKGTKRPKTNGLQVYRSVEHVYTTADYTDDYTIERILSVRATRDKKVNPDHTEDANEYYVKFKYKSYIHCKWICLKTLQRDERWQLKLKNFHARANNDLLDDGALFHPDYVIVDRVLDVRYKDLNTKHAYEYLVKWCSLPYMSSTWEKSEDVEKAKVAEFKKLHNHPLVFKTIPRPPHMFWNKLEGPWTGRDGLTLKDYQLEGVNWLLFNWYNRNNCILADEMGLGKTIQAIALLTEMHAAGIHGPFLVIAPLSTLGNWAREFSSWTYLYTVVYHGSQENRHVIEEYELFLKNKINQRMCKFDVLLTTFEMVGVMSPALRNIQWRCVIIDEAHRLKNKACKLHTSLNMLTMEYKVLLSGTPLQNSLEELFSLLNFLEPKQFDSEYRFIQKYGNIETKEQVHKLQELLKPLMLRRLKEDVEKNLKPREETIIEVELTDVQKKYYRAILEKNWGFLKHGNSRNLPNLINIIMELRKCCNHPFLVKGAEEMITAQLSTVFDPHSPDFPLQTLVHSAGKLVLLDKLLPKLKAGGHKVLIFSQMVKVLGILEDYVTRKGYLYERLDGQVASDQRQAAIDRFSKPDSQQFLFLICTRAGGQGINLTAADTCIIYDSDWNPQNDLQAQARCHRIGQTKAVKTYRLVTRNSCEQLMLDKAGLKLGLDHAVLQSMSGDQAKRASGIKQFSKVEVETLLKKGAYAAVMEDTGEEQRFCGEDIDQILQSRATTRNIESLSQKGSTFSKASFVTSQSRSNIEIDDPEFWEKWAKKAKVDPETLTLKKMDSLVINQPRMRKQGKLFNNYLYDNTSDDDSYNDPTVTYRSPKVPKVGGSLKDPQKIQGPLADFKSHHYIQVEKALLRFGWGRWTEILRQLWDVGVCNMGLADVENVCRAVLSVCLLNFHGKAMIKEALWILITPFRDQEAYFKHRGLTCKSSQFDKEFDTSNVNWLKNYKPEAYLSKWFCNQLKGKRSLTMVQRVRYLLVLKQDVIGENAQTIMAGVNAKQVSIPMPHVTTSIGAECSVPEWWDKEADKCLLIGAFKHGCEEFMLMRADPCLCFLERMTPPPRTQKKIGSVKPKVKHVGNQAEIPVRKRILPAWMLVQSDELIKKATTKLAVLNGVEEKECVSDWPSFRALSLRLHQLIIGCRKMSSVKQTKIKTPISARLKRSTNIIPAEMSMENTESVWQETN</sequence>
<dbReference type="Gene3D" id="1.10.10.60">
    <property type="entry name" value="Homeodomain-like"/>
    <property type="match status" value="1"/>
</dbReference>
<dbReference type="InterPro" id="IPR000953">
    <property type="entry name" value="Chromo/chromo_shadow_dom"/>
</dbReference>
<feature type="domain" description="Chromo" evidence="11">
    <location>
        <begin position="382"/>
        <end position="424"/>
    </location>
</feature>
<keyword evidence="4" id="KW-0547">Nucleotide-binding</keyword>
<feature type="compositionally biased region" description="Low complexity" evidence="10">
    <location>
        <begin position="223"/>
        <end position="236"/>
    </location>
</feature>
<dbReference type="PROSITE" id="PS51192">
    <property type="entry name" value="HELICASE_ATP_BIND_1"/>
    <property type="match status" value="1"/>
</dbReference>
<dbReference type="SMART" id="SM00490">
    <property type="entry name" value="HELICc"/>
    <property type="match status" value="1"/>
</dbReference>
<dbReference type="InterPro" id="IPR051493">
    <property type="entry name" value="CHD"/>
</dbReference>
<dbReference type="Pfam" id="PF00385">
    <property type="entry name" value="Chromo"/>
    <property type="match status" value="1"/>
</dbReference>
<dbReference type="InterPro" id="IPR049730">
    <property type="entry name" value="SNF2/RAD54-like_C"/>
</dbReference>
<feature type="region of interest" description="Disordered" evidence="10">
    <location>
        <begin position="259"/>
        <end position="279"/>
    </location>
</feature>
<dbReference type="CDD" id="cd18793">
    <property type="entry name" value="SF2_C_SNF"/>
    <property type="match status" value="1"/>
</dbReference>
<evidence type="ECO:0000256" key="3">
    <source>
        <dbReference type="ARBA" id="ARBA00022737"/>
    </source>
</evidence>
<evidence type="ECO:0000256" key="10">
    <source>
        <dbReference type="SAM" id="MobiDB-lite"/>
    </source>
</evidence>
<keyword evidence="8" id="KW-0539">Nucleus</keyword>
<comment type="subcellular location">
    <subcellularLocation>
        <location evidence="1">Nucleus</location>
    </subcellularLocation>
</comment>
<dbReference type="InterPro" id="IPR000330">
    <property type="entry name" value="SNF2_N"/>
</dbReference>
<comment type="catalytic activity">
    <reaction evidence="9">
        <text>ATP + H2O = ADP + phosphate + H(+)</text>
        <dbReference type="Rhea" id="RHEA:13065"/>
        <dbReference type="ChEBI" id="CHEBI:15377"/>
        <dbReference type="ChEBI" id="CHEBI:15378"/>
        <dbReference type="ChEBI" id="CHEBI:30616"/>
        <dbReference type="ChEBI" id="CHEBI:43474"/>
        <dbReference type="ChEBI" id="CHEBI:456216"/>
    </reaction>
</comment>
<protein>
    <recommendedName>
        <fullName evidence="16">DNA helicase</fullName>
    </recommendedName>
</protein>
<comment type="similarity">
    <text evidence="2">Belongs to the SNF2/RAD54 helicase family.</text>
</comment>
<dbReference type="SMART" id="SM00487">
    <property type="entry name" value="DEXDc"/>
    <property type="match status" value="1"/>
</dbReference>
<dbReference type="Proteomes" id="UP001557470">
    <property type="component" value="Unassembled WGS sequence"/>
</dbReference>
<evidence type="ECO:0000256" key="5">
    <source>
        <dbReference type="ARBA" id="ARBA00022801"/>
    </source>
</evidence>
<feature type="compositionally biased region" description="Basic residues" evidence="10">
    <location>
        <begin position="209"/>
        <end position="219"/>
    </location>
</feature>
<dbReference type="PROSITE" id="PS51194">
    <property type="entry name" value="HELICASE_CTER"/>
    <property type="match status" value="1"/>
</dbReference>
<dbReference type="InterPro" id="IPR038718">
    <property type="entry name" value="SNF2-like_sf"/>
</dbReference>
<dbReference type="Pfam" id="PF00271">
    <property type="entry name" value="Helicase_C"/>
    <property type="match status" value="1"/>
</dbReference>
<dbReference type="Gene3D" id="3.40.50.300">
    <property type="entry name" value="P-loop containing nucleotide triphosphate hydrolases"/>
    <property type="match status" value="1"/>
</dbReference>
<keyword evidence="7" id="KW-0156">Chromatin regulator</keyword>
<evidence type="ECO:0000259" key="12">
    <source>
        <dbReference type="PROSITE" id="PS51192"/>
    </source>
</evidence>
<dbReference type="FunFam" id="3.40.50.300:FF:000015">
    <property type="entry name" value="chromodomain-helicase-DNA-binding protein 9 isoform X1"/>
    <property type="match status" value="1"/>
</dbReference>
<evidence type="ECO:0000313" key="15">
    <source>
        <dbReference type="Proteomes" id="UP001557470"/>
    </source>
</evidence>
<gene>
    <name evidence="14" type="ORF">UPYG_G00236430</name>
</gene>
<name>A0ABD0X0K5_UMBPY</name>
<dbReference type="InterPro" id="IPR001650">
    <property type="entry name" value="Helicase_C-like"/>
</dbReference>
<evidence type="ECO:0000313" key="14">
    <source>
        <dbReference type="EMBL" id="KAL0970047.1"/>
    </source>
</evidence>
<dbReference type="Pfam" id="PF00176">
    <property type="entry name" value="SNF2-rel_dom"/>
    <property type="match status" value="1"/>
</dbReference>
<dbReference type="SMART" id="SM00298">
    <property type="entry name" value="CHROMO"/>
    <property type="match status" value="2"/>
</dbReference>
<dbReference type="GO" id="GO:0005634">
    <property type="term" value="C:nucleus"/>
    <property type="evidence" value="ECO:0007669"/>
    <property type="project" value="UniProtKB-SubCell"/>
</dbReference>